<evidence type="ECO:0000256" key="1">
    <source>
        <dbReference type="SAM" id="SignalP"/>
    </source>
</evidence>
<feature type="signal peptide" evidence="1">
    <location>
        <begin position="1"/>
        <end position="27"/>
    </location>
</feature>
<sequence>MHLGSLHCFLFNGGLTFFLFISTLVTATPHNQYGKSKNSLPGIGQGQHPNQGLQLRNPQNPPPGAPCIDYHCAAEKEVRTTVGGNCNVVCQTNCAVMVASGDTSYVEFCVLAGKPFISPLGSFVLSSRVDPACTCKYCTCKCPYDIDNIFRQGINSCSAGVLCRSITGPNSGWRVTSAFALTPYPCHL</sequence>
<dbReference type="EMBL" id="QAPF01000279">
    <property type="protein sequence ID" value="TEA12124.1"/>
    <property type="molecule type" value="Genomic_DNA"/>
</dbReference>
<comment type="caution">
    <text evidence="2">The sequence shown here is derived from an EMBL/GenBank/DDBJ whole genome shotgun (WGS) entry which is preliminary data.</text>
</comment>
<proteinExistence type="predicted"/>
<reference evidence="2 3" key="1">
    <citation type="submission" date="2018-11" db="EMBL/GenBank/DDBJ databases">
        <title>Genome sequence and assembly of Colletotrichum sidae.</title>
        <authorList>
            <person name="Gan P."/>
            <person name="Shirasu K."/>
        </authorList>
    </citation>
    <scope>NUCLEOTIDE SEQUENCE [LARGE SCALE GENOMIC DNA]</scope>
    <source>
        <strain evidence="2 3">CBS 518.97</strain>
    </source>
</reference>
<protein>
    <submittedName>
        <fullName evidence="2">Uncharacterized protein</fullName>
    </submittedName>
</protein>
<organism evidence="2 3">
    <name type="scientific">Colletotrichum sidae</name>
    <dbReference type="NCBI Taxonomy" id="1347389"/>
    <lineage>
        <taxon>Eukaryota</taxon>
        <taxon>Fungi</taxon>
        <taxon>Dikarya</taxon>
        <taxon>Ascomycota</taxon>
        <taxon>Pezizomycotina</taxon>
        <taxon>Sordariomycetes</taxon>
        <taxon>Hypocreomycetidae</taxon>
        <taxon>Glomerellales</taxon>
        <taxon>Glomerellaceae</taxon>
        <taxon>Colletotrichum</taxon>
        <taxon>Colletotrichum orbiculare species complex</taxon>
    </lineage>
</organism>
<evidence type="ECO:0000313" key="3">
    <source>
        <dbReference type="Proteomes" id="UP000295604"/>
    </source>
</evidence>
<dbReference type="AlphaFoldDB" id="A0A4V3I353"/>
<dbReference type="Proteomes" id="UP000295604">
    <property type="component" value="Unassembled WGS sequence"/>
</dbReference>
<name>A0A4V3I353_9PEZI</name>
<evidence type="ECO:0000313" key="2">
    <source>
        <dbReference type="EMBL" id="TEA12124.1"/>
    </source>
</evidence>
<feature type="chain" id="PRO_5020616600" evidence="1">
    <location>
        <begin position="28"/>
        <end position="188"/>
    </location>
</feature>
<gene>
    <name evidence="2" type="ORF">C8034_v006539</name>
</gene>
<accession>A0A4V3I353</accession>
<keyword evidence="1" id="KW-0732">Signal</keyword>
<keyword evidence="3" id="KW-1185">Reference proteome</keyword>